<keyword evidence="7" id="KW-0813">Transport</keyword>
<evidence type="ECO:0000256" key="3">
    <source>
        <dbReference type="ARBA" id="ARBA00006483"/>
    </source>
</evidence>
<evidence type="ECO:0000256" key="5">
    <source>
        <dbReference type="ARBA" id="ARBA00022989"/>
    </source>
</evidence>
<evidence type="ECO:0000256" key="2">
    <source>
        <dbReference type="ARBA" id="ARBA00004141"/>
    </source>
</evidence>
<dbReference type="Pfam" id="PF03208">
    <property type="entry name" value="PRA1"/>
    <property type="match status" value="1"/>
</dbReference>
<dbReference type="PANTHER" id="PTHR19317">
    <property type="entry name" value="PRENYLATED RAB ACCEPTOR 1-RELATED"/>
    <property type="match status" value="1"/>
</dbReference>
<organism evidence="8 9">
    <name type="scientific">Miscanthus lutarioriparius</name>
    <dbReference type="NCBI Taxonomy" id="422564"/>
    <lineage>
        <taxon>Eukaryota</taxon>
        <taxon>Viridiplantae</taxon>
        <taxon>Streptophyta</taxon>
        <taxon>Embryophyta</taxon>
        <taxon>Tracheophyta</taxon>
        <taxon>Spermatophyta</taxon>
        <taxon>Magnoliopsida</taxon>
        <taxon>Liliopsida</taxon>
        <taxon>Poales</taxon>
        <taxon>Poaceae</taxon>
        <taxon>PACMAD clade</taxon>
        <taxon>Panicoideae</taxon>
        <taxon>Andropogonodae</taxon>
        <taxon>Andropogoneae</taxon>
        <taxon>Saccharinae</taxon>
        <taxon>Miscanthus</taxon>
    </lineage>
</organism>
<dbReference type="EMBL" id="CAJGYO010000017">
    <property type="protein sequence ID" value="CAD6334013.1"/>
    <property type="molecule type" value="Genomic_DNA"/>
</dbReference>
<keyword evidence="4" id="KW-0812">Transmembrane</keyword>
<evidence type="ECO:0000256" key="7">
    <source>
        <dbReference type="RuleBase" id="RU363107"/>
    </source>
</evidence>
<evidence type="ECO:0000256" key="1">
    <source>
        <dbReference type="ARBA" id="ARBA00002501"/>
    </source>
</evidence>
<comment type="similarity">
    <text evidence="3 7">Belongs to the PRA1 family.</text>
</comment>
<dbReference type="OrthoDB" id="63113at2759"/>
<name>A0A811RYS1_9POAL</name>
<proteinExistence type="inferred from homology"/>
<evidence type="ECO:0000313" key="8">
    <source>
        <dbReference type="EMBL" id="CAD6334013.1"/>
    </source>
</evidence>
<comment type="subcellular location">
    <subcellularLocation>
        <location evidence="2 7">Membrane</location>
        <topology evidence="2 7">Multi-pass membrane protein</topology>
    </subcellularLocation>
</comment>
<comment type="function">
    <text evidence="1 7">May be involved in both secretory and endocytic intracellular trafficking in the endosomal/prevacuolar compartments.</text>
</comment>
<comment type="caution">
    <text evidence="8">The sequence shown here is derived from an EMBL/GenBank/DDBJ whole genome shotgun (WGS) entry which is preliminary data.</text>
</comment>
<dbReference type="GO" id="GO:0016020">
    <property type="term" value="C:membrane"/>
    <property type="evidence" value="ECO:0007669"/>
    <property type="project" value="UniProtKB-SubCell"/>
</dbReference>
<evidence type="ECO:0000256" key="4">
    <source>
        <dbReference type="ARBA" id="ARBA00022692"/>
    </source>
</evidence>
<dbReference type="AlphaFoldDB" id="A0A811RYS1"/>
<sequence length="219" mass="22827">MGLPLGYPIPTTVVPAVAPSATPAPTPIPTALSSADATDTNPAAIRAFLLRLLDSTRRALSGARPWSELADRSVLSRLDSLAEATSQLRKNLAYFRVNYDAVVALSLAAALLAHPFWPRAGRLVPPLRALPSRRGPRRRVRPDLLVLGGLVAASAFVVFLTSEGSLIFFVLALGAAVMCAHGACRVPADLFLDEVVDQGAGAGNPLLSFVASATGGGRV</sequence>
<gene>
    <name evidence="8" type="ORF">NCGR_LOCUS58111</name>
</gene>
<dbReference type="PANTHER" id="PTHR19317:SF96">
    <property type="entry name" value="PRA1 FAMILY PROTEIN"/>
    <property type="match status" value="1"/>
</dbReference>
<protein>
    <recommendedName>
        <fullName evidence="7">PRA1 family protein</fullName>
    </recommendedName>
</protein>
<keyword evidence="6" id="KW-0472">Membrane</keyword>
<dbReference type="GO" id="GO:0016192">
    <property type="term" value="P:vesicle-mediated transport"/>
    <property type="evidence" value="ECO:0007669"/>
    <property type="project" value="TreeGrafter"/>
</dbReference>
<reference evidence="8" key="1">
    <citation type="submission" date="2020-10" db="EMBL/GenBank/DDBJ databases">
        <authorList>
            <person name="Han B."/>
            <person name="Lu T."/>
            <person name="Zhao Q."/>
            <person name="Huang X."/>
            <person name="Zhao Y."/>
        </authorList>
    </citation>
    <scope>NUCLEOTIDE SEQUENCE</scope>
</reference>
<dbReference type="GO" id="GO:0005794">
    <property type="term" value="C:Golgi apparatus"/>
    <property type="evidence" value="ECO:0007669"/>
    <property type="project" value="TreeGrafter"/>
</dbReference>
<accession>A0A811RYS1</accession>
<keyword evidence="5" id="KW-1133">Transmembrane helix</keyword>
<dbReference type="InterPro" id="IPR004895">
    <property type="entry name" value="Prenylated_rab_accept_PRA1"/>
</dbReference>
<evidence type="ECO:0000313" key="9">
    <source>
        <dbReference type="Proteomes" id="UP000604825"/>
    </source>
</evidence>
<keyword evidence="9" id="KW-1185">Reference proteome</keyword>
<dbReference type="GO" id="GO:0005783">
    <property type="term" value="C:endoplasmic reticulum"/>
    <property type="evidence" value="ECO:0007669"/>
    <property type="project" value="TreeGrafter"/>
</dbReference>
<dbReference type="Proteomes" id="UP000604825">
    <property type="component" value="Unassembled WGS sequence"/>
</dbReference>
<evidence type="ECO:0000256" key="6">
    <source>
        <dbReference type="ARBA" id="ARBA00023136"/>
    </source>
</evidence>